<dbReference type="GO" id="GO:0051276">
    <property type="term" value="P:chromosome organization"/>
    <property type="evidence" value="ECO:0007669"/>
    <property type="project" value="InterPro"/>
</dbReference>
<dbReference type="AlphaFoldDB" id="A0A1I7XRV0"/>
<dbReference type="InterPro" id="IPR036277">
    <property type="entry name" value="SMC_hinge_sf"/>
</dbReference>
<evidence type="ECO:0000313" key="4">
    <source>
        <dbReference type="Proteomes" id="UP000095283"/>
    </source>
</evidence>
<dbReference type="GO" id="GO:0005524">
    <property type="term" value="F:ATP binding"/>
    <property type="evidence" value="ECO:0007669"/>
    <property type="project" value="InterPro"/>
</dbReference>
<dbReference type="InterPro" id="IPR003395">
    <property type="entry name" value="RecF/RecN/SMC_N"/>
</dbReference>
<evidence type="ECO:0000259" key="3">
    <source>
        <dbReference type="Pfam" id="PF02463"/>
    </source>
</evidence>
<dbReference type="SUPFAM" id="SSF75553">
    <property type="entry name" value="Smc hinge domain"/>
    <property type="match status" value="1"/>
</dbReference>
<dbReference type="InterPro" id="IPR027417">
    <property type="entry name" value="P-loop_NTPase"/>
</dbReference>
<protein>
    <submittedName>
        <fullName evidence="5">SMC_N domain-containing protein</fullName>
    </submittedName>
</protein>
<feature type="coiled-coil region" evidence="2">
    <location>
        <begin position="319"/>
        <end position="381"/>
    </location>
</feature>
<keyword evidence="1 2" id="KW-0175">Coiled coil</keyword>
<dbReference type="Pfam" id="PF02463">
    <property type="entry name" value="SMC_N"/>
    <property type="match status" value="1"/>
</dbReference>
<name>A0A1I7XRV0_HETBA</name>
<feature type="coiled-coil region" evidence="2">
    <location>
        <begin position="124"/>
        <end position="195"/>
    </location>
</feature>
<dbReference type="PANTHER" id="PTHR43977">
    <property type="entry name" value="STRUCTURAL MAINTENANCE OF CHROMOSOMES PROTEIN 3"/>
    <property type="match status" value="1"/>
</dbReference>
<dbReference type="Gene3D" id="3.40.50.300">
    <property type="entry name" value="P-loop containing nucleotide triphosphate hydrolases"/>
    <property type="match status" value="1"/>
</dbReference>
<keyword evidence="4" id="KW-1185">Reference proteome</keyword>
<evidence type="ECO:0000256" key="2">
    <source>
        <dbReference type="SAM" id="Coils"/>
    </source>
</evidence>
<dbReference type="WBParaSite" id="Hba_20544">
    <property type="protein sequence ID" value="Hba_20544"/>
    <property type="gene ID" value="Hba_20544"/>
</dbReference>
<sequence>MQVGSRLARNEGFDCVTMEGDQVSKRGALTGGYIDTKRSKLEMHNNIRNLEEQRDQLQKSLEEVQRKANEKMNAVERIRMDIFKVENDMRMYKEIHRNLTEKKRYTSEQLHNMGRNREPKKAQLLTLKNRLREMKAKKDNCESEIGSDLLSQLSKNEQEECERLQHEIREKKQRLDQIARERSSLETTKQRLENQLTTNLLRKRDNLTAVSSILLVFYLYNSNALFYSRLNEMVRRLADLDESLMEYEESAEKLARELEDVQEQQKDLEAQVADFSKQADIICTKQSTLQTKREESVKKIRELGSLPTDAFSKYQGMSSKQLDKKLAECLNELKKYENVNKKALDQFVQAASQKEELTKRMEEQEKSQKSIEDLLQVLETRKYEAIQLTFKQDSSVDSQTIEELHLVERFTGVGIKVSFNGSSETREMQQLSGGQKSLVALALIFAIQKCDPAPFYLFDEIDAALDAQHRKAVAGWNFVRAYHLIARMVLLSVPIKVSHIDVVSKEQAYDFVEDDQTHG</sequence>
<feature type="coiled-coil region" evidence="2">
    <location>
        <begin position="40"/>
        <end position="81"/>
    </location>
</feature>
<feature type="domain" description="RecF/RecN/SMC N-terminal" evidence="3">
    <location>
        <begin position="320"/>
        <end position="474"/>
    </location>
</feature>
<proteinExistence type="predicted"/>
<evidence type="ECO:0000256" key="1">
    <source>
        <dbReference type="ARBA" id="ARBA00023054"/>
    </source>
</evidence>
<dbReference type="SUPFAM" id="SSF52540">
    <property type="entry name" value="P-loop containing nucleoside triphosphate hydrolases"/>
    <property type="match status" value="2"/>
</dbReference>
<reference evidence="5" key="1">
    <citation type="submission" date="2016-11" db="UniProtKB">
        <authorList>
            <consortium name="WormBaseParasite"/>
        </authorList>
    </citation>
    <scope>IDENTIFICATION</scope>
</reference>
<feature type="coiled-coil region" evidence="2">
    <location>
        <begin position="230"/>
        <end position="278"/>
    </location>
</feature>
<dbReference type="GO" id="GO:0005694">
    <property type="term" value="C:chromosome"/>
    <property type="evidence" value="ECO:0007669"/>
    <property type="project" value="InterPro"/>
</dbReference>
<evidence type="ECO:0000313" key="5">
    <source>
        <dbReference type="WBParaSite" id="Hba_20544"/>
    </source>
</evidence>
<organism evidence="4 5">
    <name type="scientific">Heterorhabditis bacteriophora</name>
    <name type="common">Entomopathogenic nematode worm</name>
    <dbReference type="NCBI Taxonomy" id="37862"/>
    <lineage>
        <taxon>Eukaryota</taxon>
        <taxon>Metazoa</taxon>
        <taxon>Ecdysozoa</taxon>
        <taxon>Nematoda</taxon>
        <taxon>Chromadorea</taxon>
        <taxon>Rhabditida</taxon>
        <taxon>Rhabditina</taxon>
        <taxon>Rhabditomorpha</taxon>
        <taxon>Strongyloidea</taxon>
        <taxon>Heterorhabditidae</taxon>
        <taxon>Heterorhabditis</taxon>
    </lineage>
</organism>
<dbReference type="Proteomes" id="UP000095283">
    <property type="component" value="Unplaced"/>
</dbReference>
<accession>A0A1I7XRV0</accession>